<keyword evidence="3" id="KW-1185">Reference proteome</keyword>
<feature type="region of interest" description="Disordered" evidence="1">
    <location>
        <begin position="1"/>
        <end position="33"/>
    </location>
</feature>
<protein>
    <submittedName>
        <fullName evidence="2">Uncharacterized protein</fullName>
    </submittedName>
</protein>
<dbReference type="Proteomes" id="UP001066276">
    <property type="component" value="Chromosome 12"/>
</dbReference>
<dbReference type="EMBL" id="JANPWB010000016">
    <property type="protein sequence ID" value="KAJ1085391.1"/>
    <property type="molecule type" value="Genomic_DNA"/>
</dbReference>
<feature type="compositionally biased region" description="Basic and acidic residues" evidence="1">
    <location>
        <begin position="1"/>
        <end position="23"/>
    </location>
</feature>
<gene>
    <name evidence="2" type="ORF">NDU88_005523</name>
</gene>
<name>A0AAV7L117_PLEWA</name>
<organism evidence="2 3">
    <name type="scientific">Pleurodeles waltl</name>
    <name type="common">Iberian ribbed newt</name>
    <dbReference type="NCBI Taxonomy" id="8319"/>
    <lineage>
        <taxon>Eukaryota</taxon>
        <taxon>Metazoa</taxon>
        <taxon>Chordata</taxon>
        <taxon>Craniata</taxon>
        <taxon>Vertebrata</taxon>
        <taxon>Euteleostomi</taxon>
        <taxon>Amphibia</taxon>
        <taxon>Batrachia</taxon>
        <taxon>Caudata</taxon>
        <taxon>Salamandroidea</taxon>
        <taxon>Salamandridae</taxon>
        <taxon>Pleurodelinae</taxon>
        <taxon>Pleurodeles</taxon>
    </lineage>
</organism>
<proteinExistence type="predicted"/>
<dbReference type="AlphaFoldDB" id="A0AAV7L117"/>
<evidence type="ECO:0000313" key="3">
    <source>
        <dbReference type="Proteomes" id="UP001066276"/>
    </source>
</evidence>
<evidence type="ECO:0000313" key="2">
    <source>
        <dbReference type="EMBL" id="KAJ1085391.1"/>
    </source>
</evidence>
<sequence>RLFQEKKRGTERSSAHTCRRTDHGMVTSPYGTRTTVGRCPRLEAKRGRAKIQYIKTLTTLLDRRMKICGEGT</sequence>
<reference evidence="2" key="1">
    <citation type="journal article" date="2022" name="bioRxiv">
        <title>Sequencing and chromosome-scale assembly of the giantPleurodeles waltlgenome.</title>
        <authorList>
            <person name="Brown T."/>
            <person name="Elewa A."/>
            <person name="Iarovenko S."/>
            <person name="Subramanian E."/>
            <person name="Araus A.J."/>
            <person name="Petzold A."/>
            <person name="Susuki M."/>
            <person name="Suzuki K.-i.T."/>
            <person name="Hayashi T."/>
            <person name="Toyoda A."/>
            <person name="Oliveira C."/>
            <person name="Osipova E."/>
            <person name="Leigh N.D."/>
            <person name="Simon A."/>
            <person name="Yun M.H."/>
        </authorList>
    </citation>
    <scope>NUCLEOTIDE SEQUENCE</scope>
    <source>
        <strain evidence="2">20211129_DDA</strain>
        <tissue evidence="2">Liver</tissue>
    </source>
</reference>
<accession>A0AAV7L117</accession>
<feature type="non-terminal residue" evidence="2">
    <location>
        <position position="72"/>
    </location>
</feature>
<comment type="caution">
    <text evidence="2">The sequence shown here is derived from an EMBL/GenBank/DDBJ whole genome shotgun (WGS) entry which is preliminary data.</text>
</comment>
<feature type="non-terminal residue" evidence="2">
    <location>
        <position position="1"/>
    </location>
</feature>
<evidence type="ECO:0000256" key="1">
    <source>
        <dbReference type="SAM" id="MobiDB-lite"/>
    </source>
</evidence>